<keyword evidence="5" id="KW-1185">Reference proteome</keyword>
<organism>
    <name type="scientific">Pediculus humanus subsp. corporis</name>
    <name type="common">Body louse</name>
    <dbReference type="NCBI Taxonomy" id="121224"/>
    <lineage>
        <taxon>Eukaryota</taxon>
        <taxon>Metazoa</taxon>
        <taxon>Ecdysozoa</taxon>
        <taxon>Arthropoda</taxon>
        <taxon>Hexapoda</taxon>
        <taxon>Insecta</taxon>
        <taxon>Pterygota</taxon>
        <taxon>Neoptera</taxon>
        <taxon>Paraneoptera</taxon>
        <taxon>Psocodea</taxon>
        <taxon>Troctomorpha</taxon>
        <taxon>Phthiraptera</taxon>
        <taxon>Anoplura</taxon>
        <taxon>Pediculidae</taxon>
        <taxon>Pediculus</taxon>
    </lineage>
</organism>
<dbReference type="GO" id="GO:0005249">
    <property type="term" value="F:voltage-gated potassium channel activity"/>
    <property type="evidence" value="ECO:0007669"/>
    <property type="project" value="TreeGrafter"/>
</dbReference>
<proteinExistence type="predicted"/>
<feature type="transmembrane region" description="Helical" evidence="1">
    <location>
        <begin position="225"/>
        <end position="249"/>
    </location>
</feature>
<dbReference type="InterPro" id="IPR000595">
    <property type="entry name" value="cNMP-bd_dom"/>
</dbReference>
<dbReference type="PANTHER" id="PTHR45689">
    <property type="entry name" value="I[[H]] CHANNEL, ISOFORM E"/>
    <property type="match status" value="1"/>
</dbReference>
<dbReference type="CDD" id="cd00038">
    <property type="entry name" value="CAP_ED"/>
    <property type="match status" value="1"/>
</dbReference>
<dbReference type="AlphaFoldDB" id="E0VDV8"/>
<dbReference type="PROSITE" id="PS50042">
    <property type="entry name" value="CNMP_BINDING_3"/>
    <property type="match status" value="1"/>
</dbReference>
<evidence type="ECO:0000313" key="3">
    <source>
        <dbReference type="EMBL" id="EEB11564.1"/>
    </source>
</evidence>
<dbReference type="InterPro" id="IPR018490">
    <property type="entry name" value="cNMP-bd_dom_sf"/>
</dbReference>
<dbReference type="KEGG" id="phu:Phum_PHUM125750"/>
<dbReference type="eggNOG" id="KOG0498">
    <property type="taxonomic scope" value="Eukaryota"/>
</dbReference>
<keyword evidence="1" id="KW-0472">Membrane</keyword>
<evidence type="ECO:0000256" key="1">
    <source>
        <dbReference type="SAM" id="Phobius"/>
    </source>
</evidence>
<dbReference type="InterPro" id="IPR051413">
    <property type="entry name" value="K/Na_HCN_channel"/>
</dbReference>
<dbReference type="PANTHER" id="PTHR45689:SF14">
    <property type="entry name" value="CYCLIC NUCLEOTIDE-GATED CATION CHANNEL SUBUNIT A-LIKE PROTEIN"/>
    <property type="match status" value="1"/>
</dbReference>
<reference evidence="3" key="1">
    <citation type="submission" date="2007-04" db="EMBL/GenBank/DDBJ databases">
        <title>Annotation of Pediculus humanus corporis strain USDA.</title>
        <authorList>
            <person name="Kirkness E."/>
            <person name="Hannick L."/>
            <person name="Hass B."/>
            <person name="Bruggner R."/>
            <person name="Lawson D."/>
            <person name="Bidwell S."/>
            <person name="Joardar V."/>
            <person name="Caler E."/>
            <person name="Walenz B."/>
            <person name="Inman J."/>
            <person name="Schobel S."/>
            <person name="Galinsky K."/>
            <person name="Amedeo P."/>
            <person name="Strausberg R."/>
        </authorList>
    </citation>
    <scope>NUCLEOTIDE SEQUENCE</scope>
    <source>
        <strain evidence="3">USDA</strain>
    </source>
</reference>
<protein>
    <submittedName>
        <fullName evidence="3 4">Voltage-activated ion channel, putative</fullName>
    </submittedName>
</protein>
<dbReference type="HOGENOM" id="CLU_005746_15_2_1"/>
<evidence type="ECO:0000313" key="5">
    <source>
        <dbReference type="Proteomes" id="UP000009046"/>
    </source>
</evidence>
<feature type="transmembrane region" description="Helical" evidence="1">
    <location>
        <begin position="165"/>
        <end position="184"/>
    </location>
</feature>
<feature type="transmembrane region" description="Helical" evidence="1">
    <location>
        <begin position="301"/>
        <end position="323"/>
    </location>
</feature>
<evidence type="ECO:0000313" key="4">
    <source>
        <dbReference type="EnsemblMetazoa" id="PHUM125750-PA"/>
    </source>
</evidence>
<dbReference type="RefSeq" id="XP_002424302.1">
    <property type="nucleotide sequence ID" value="XM_002424257.1"/>
</dbReference>
<dbReference type="Gene3D" id="2.60.120.10">
    <property type="entry name" value="Jelly Rolls"/>
    <property type="match status" value="1"/>
</dbReference>
<dbReference type="GO" id="GO:0098855">
    <property type="term" value="C:HCN channel complex"/>
    <property type="evidence" value="ECO:0007669"/>
    <property type="project" value="TreeGrafter"/>
</dbReference>
<dbReference type="CTD" id="8239317"/>
<dbReference type="EMBL" id="AAZO01001477">
    <property type="status" value="NOT_ANNOTATED_CDS"/>
    <property type="molecule type" value="Genomic_DNA"/>
</dbReference>
<dbReference type="Proteomes" id="UP000009046">
    <property type="component" value="Unassembled WGS sequence"/>
</dbReference>
<dbReference type="VEuPathDB" id="VectorBase:PHUM125750"/>
<sequence>MKRKKNESEHVCAFTRDKNVLQQFFPSTKRFKTLRRKWRESLLISEENGRKTCTRKSTSGYLFEKENHLSQHYYIIHPYSKFREYWEIGMLLEMFLGMTIRSYFISQSRDEVLHSYWYQICSLFCDLFELIDVTLLRFFTGFLDTETRNVSLESRRIFYHYIKQFRFYVSIIGSFPFEFLVFISKIDLKEYPSFKFVIFLKFVKFFDVSKYVVHISKIYNWSEITYRVVFFLLYTFLLIQYLSCMMYTILFGDEFGELTNGFIKGNNTFYRQTAMFYLVSTIFCFQSGISNHFSISSLKDMVFINFVFITSYISNTLLLGFLIQISGFSSSSFIEYEEMIQEVHKYLVQENLPKHIHKKVKKYFEFRFGNKYFREEIILNTLSPPFRQEIASFLCKPLLMNYYSIFKIVPADLANSICLKLKLECFLPGDIISRSGKKATKFYFLYRGTVAIYSAEGKELGHLYEGRQFGLSAFNLNDNYYRATTIALEMSECYVLSTKDFLTCTSEYPDFEKSTNANGAGGFIK</sequence>
<dbReference type="InterPro" id="IPR014710">
    <property type="entry name" value="RmlC-like_jellyroll"/>
</dbReference>
<gene>
    <name evidence="4" type="primary">8239317</name>
    <name evidence="3" type="ORF">Phum_PHUM125750</name>
</gene>
<name>E0VDV8_PEDHC</name>
<dbReference type="InParanoid" id="E0VDV8"/>
<dbReference type="Gene3D" id="1.10.287.630">
    <property type="entry name" value="Helix hairpin bin"/>
    <property type="match status" value="1"/>
</dbReference>
<reference evidence="4" key="3">
    <citation type="submission" date="2020-05" db="UniProtKB">
        <authorList>
            <consortium name="EnsemblMetazoa"/>
        </authorList>
    </citation>
    <scope>IDENTIFICATION</scope>
    <source>
        <strain evidence="4">USDA</strain>
    </source>
</reference>
<dbReference type="EMBL" id="DS235088">
    <property type="protein sequence ID" value="EEB11564.1"/>
    <property type="molecule type" value="Genomic_DNA"/>
</dbReference>
<dbReference type="GO" id="GO:0003254">
    <property type="term" value="P:regulation of membrane depolarization"/>
    <property type="evidence" value="ECO:0007669"/>
    <property type="project" value="TreeGrafter"/>
</dbReference>
<keyword evidence="1" id="KW-0812">Transmembrane</keyword>
<dbReference type="OrthoDB" id="2021138at2759"/>
<reference evidence="3" key="2">
    <citation type="submission" date="2007-04" db="EMBL/GenBank/DDBJ databases">
        <title>The genome of the human body louse.</title>
        <authorList>
            <consortium name="The Human Body Louse Genome Consortium"/>
            <person name="Kirkness E."/>
            <person name="Walenz B."/>
            <person name="Hass B."/>
            <person name="Bruggner R."/>
            <person name="Strausberg R."/>
        </authorList>
    </citation>
    <scope>NUCLEOTIDE SEQUENCE</scope>
    <source>
        <strain evidence="3">USDA</strain>
    </source>
</reference>
<feature type="domain" description="Cyclic nucleotide-binding" evidence="2">
    <location>
        <begin position="405"/>
        <end position="501"/>
    </location>
</feature>
<evidence type="ECO:0000259" key="2">
    <source>
        <dbReference type="PROSITE" id="PS50042"/>
    </source>
</evidence>
<feature type="transmembrane region" description="Helical" evidence="1">
    <location>
        <begin position="269"/>
        <end position="289"/>
    </location>
</feature>
<feature type="transmembrane region" description="Helical" evidence="1">
    <location>
        <begin position="196"/>
        <end position="213"/>
    </location>
</feature>
<dbReference type="Pfam" id="PF00027">
    <property type="entry name" value="cNMP_binding"/>
    <property type="match status" value="1"/>
</dbReference>
<dbReference type="SMART" id="SM00100">
    <property type="entry name" value="cNMP"/>
    <property type="match status" value="1"/>
</dbReference>
<dbReference type="SUPFAM" id="SSF51206">
    <property type="entry name" value="cAMP-binding domain-like"/>
    <property type="match status" value="1"/>
</dbReference>
<dbReference type="EnsemblMetazoa" id="PHUM125750-RA">
    <property type="protein sequence ID" value="PHUM125750-PA"/>
    <property type="gene ID" value="PHUM125750"/>
</dbReference>
<accession>E0VDV8</accession>
<dbReference type="OMA" id="KNISCAL"/>
<keyword evidence="1" id="KW-1133">Transmembrane helix</keyword>
<dbReference type="GO" id="GO:0035725">
    <property type="term" value="P:sodium ion transmembrane transport"/>
    <property type="evidence" value="ECO:0007669"/>
    <property type="project" value="TreeGrafter"/>
</dbReference>
<dbReference type="GeneID" id="8239317"/>